<dbReference type="AlphaFoldDB" id="A0AAQ1KFJ7"/>
<keyword evidence="3" id="KW-1185">Reference proteome</keyword>
<dbReference type="Proteomes" id="UP000183385">
    <property type="component" value="Unassembled WGS sequence"/>
</dbReference>
<organism evidence="2 3">
    <name type="scientific">Pseudomonas citronellolis</name>
    <dbReference type="NCBI Taxonomy" id="53408"/>
    <lineage>
        <taxon>Bacteria</taxon>
        <taxon>Pseudomonadati</taxon>
        <taxon>Pseudomonadota</taxon>
        <taxon>Gammaproteobacteria</taxon>
        <taxon>Pseudomonadales</taxon>
        <taxon>Pseudomonadaceae</taxon>
        <taxon>Pseudomonas</taxon>
    </lineage>
</organism>
<dbReference type="GO" id="GO:0006355">
    <property type="term" value="P:regulation of DNA-templated transcription"/>
    <property type="evidence" value="ECO:0007669"/>
    <property type="project" value="InterPro"/>
</dbReference>
<dbReference type="Pfam" id="PF03869">
    <property type="entry name" value="Arc"/>
    <property type="match status" value="1"/>
</dbReference>
<dbReference type="EMBL" id="FOLS01000011">
    <property type="protein sequence ID" value="SFC84748.1"/>
    <property type="molecule type" value="Genomic_DNA"/>
</dbReference>
<dbReference type="InterPro" id="IPR013321">
    <property type="entry name" value="Arc_rbn_hlx_hlx"/>
</dbReference>
<accession>A0AAQ1KFJ7</accession>
<sequence length="119" mass="13285">MSRIDPQFNLRIPADLKSRVEEAAKLNKRSATAEIIARLEETFEIEGTFERIAPGASISGTAGLLEDMHNQLEQREDEARFDAMAANAESIESHIKSTDRRMTAIEKSLEKVLGLLQKS</sequence>
<dbReference type="InterPro" id="IPR010985">
    <property type="entry name" value="Ribbon_hlx_hlx"/>
</dbReference>
<gene>
    <name evidence="2" type="ORF">SAMN05216577_111107</name>
</gene>
<reference evidence="2 3" key="1">
    <citation type="submission" date="2016-10" db="EMBL/GenBank/DDBJ databases">
        <authorList>
            <person name="Varghese N."/>
            <person name="Submissions S."/>
        </authorList>
    </citation>
    <scope>NUCLEOTIDE SEQUENCE [LARGE SCALE GENOMIC DNA]</scope>
    <source>
        <strain evidence="2 3">LMG 18378</strain>
    </source>
</reference>
<dbReference type="GO" id="GO:0003677">
    <property type="term" value="F:DNA binding"/>
    <property type="evidence" value="ECO:0007669"/>
    <property type="project" value="InterPro"/>
</dbReference>
<evidence type="ECO:0000259" key="1">
    <source>
        <dbReference type="Pfam" id="PF03869"/>
    </source>
</evidence>
<dbReference type="InterPro" id="IPR005569">
    <property type="entry name" value="Arc_DNA-bd_dom"/>
</dbReference>
<evidence type="ECO:0000313" key="2">
    <source>
        <dbReference type="EMBL" id="SFC84748.1"/>
    </source>
</evidence>
<feature type="domain" description="Arc-like DNA binding" evidence="1">
    <location>
        <begin position="2"/>
        <end position="48"/>
    </location>
</feature>
<protein>
    <submittedName>
        <fullName evidence="2">Arc-like DNA binding domain-containing protein</fullName>
    </submittedName>
</protein>
<proteinExistence type="predicted"/>
<evidence type="ECO:0000313" key="3">
    <source>
        <dbReference type="Proteomes" id="UP000183385"/>
    </source>
</evidence>
<dbReference type="SUPFAM" id="SSF47598">
    <property type="entry name" value="Ribbon-helix-helix"/>
    <property type="match status" value="1"/>
</dbReference>
<dbReference type="Gene3D" id="1.10.1220.10">
    <property type="entry name" value="Met repressor-like"/>
    <property type="match status" value="1"/>
</dbReference>
<name>A0AAQ1KFJ7_9PSED</name>
<comment type="caution">
    <text evidence="2">The sequence shown here is derived from an EMBL/GenBank/DDBJ whole genome shotgun (WGS) entry which is preliminary data.</text>
</comment>
<dbReference type="RefSeq" id="WP_074980444.1">
    <property type="nucleotide sequence ID" value="NZ_FOLS01000011.1"/>
</dbReference>